<reference evidence="1" key="2">
    <citation type="submission" date="2023-05" db="EMBL/GenBank/DDBJ databases">
        <authorList>
            <consortium name="Lawrence Berkeley National Laboratory"/>
            <person name="Steindorff A."/>
            <person name="Hensen N."/>
            <person name="Bonometti L."/>
            <person name="Westerberg I."/>
            <person name="Brannstrom I.O."/>
            <person name="Guillou S."/>
            <person name="Cros-Aarteil S."/>
            <person name="Calhoun S."/>
            <person name="Haridas S."/>
            <person name="Kuo A."/>
            <person name="Mondo S."/>
            <person name="Pangilinan J."/>
            <person name="Riley R."/>
            <person name="Labutti K."/>
            <person name="Andreopoulos B."/>
            <person name="Lipzen A."/>
            <person name="Chen C."/>
            <person name="Yanf M."/>
            <person name="Daum C."/>
            <person name="Ng V."/>
            <person name="Clum A."/>
            <person name="Ohm R."/>
            <person name="Martin F."/>
            <person name="Silar P."/>
            <person name="Natvig D."/>
            <person name="Lalanne C."/>
            <person name="Gautier V."/>
            <person name="Ament-Velasquez S.L."/>
            <person name="Kruys A."/>
            <person name="Hutchinson M.I."/>
            <person name="Powell A.J."/>
            <person name="Barry K."/>
            <person name="Miller A.N."/>
            <person name="Grigoriev I.V."/>
            <person name="Debuchy R."/>
            <person name="Gladieux P."/>
            <person name="Thoren M.H."/>
            <person name="Johannesson H."/>
        </authorList>
    </citation>
    <scope>NUCLEOTIDE SEQUENCE</scope>
    <source>
        <strain evidence="1">CBS 508.74</strain>
    </source>
</reference>
<dbReference type="AlphaFoldDB" id="A0AAN6QIQ5"/>
<dbReference type="GeneID" id="89933530"/>
<evidence type="ECO:0000313" key="2">
    <source>
        <dbReference type="Proteomes" id="UP001302812"/>
    </source>
</evidence>
<evidence type="ECO:0000313" key="1">
    <source>
        <dbReference type="EMBL" id="KAK4108965.1"/>
    </source>
</evidence>
<sequence>MAEIVGLITAIGTIVASGFKITRAIGAIHDDLGAATASIKAIAADTSFVTMVLGQIRDTISANRVTDSDTLKILGEIVSRCRTDIEEIESLVLPLLTNVKSGGSLSKRRRIRWLFAKSKICSQLAALGSLKLTLSLFIHTMQLSDGYNTE</sequence>
<protein>
    <recommendedName>
        <fullName evidence="3">Fungal N-terminal domain-containing protein</fullName>
    </recommendedName>
</protein>
<keyword evidence="2" id="KW-1185">Reference proteome</keyword>
<gene>
    <name evidence="1" type="ORF">N656DRAFT_368004</name>
</gene>
<dbReference type="EMBL" id="MU853359">
    <property type="protein sequence ID" value="KAK4108965.1"/>
    <property type="molecule type" value="Genomic_DNA"/>
</dbReference>
<evidence type="ECO:0008006" key="3">
    <source>
        <dbReference type="Google" id="ProtNLM"/>
    </source>
</evidence>
<proteinExistence type="predicted"/>
<organism evidence="1 2">
    <name type="scientific">Canariomyces notabilis</name>
    <dbReference type="NCBI Taxonomy" id="2074819"/>
    <lineage>
        <taxon>Eukaryota</taxon>
        <taxon>Fungi</taxon>
        <taxon>Dikarya</taxon>
        <taxon>Ascomycota</taxon>
        <taxon>Pezizomycotina</taxon>
        <taxon>Sordariomycetes</taxon>
        <taxon>Sordariomycetidae</taxon>
        <taxon>Sordariales</taxon>
        <taxon>Chaetomiaceae</taxon>
        <taxon>Canariomyces</taxon>
    </lineage>
</organism>
<reference evidence="1" key="1">
    <citation type="journal article" date="2023" name="Mol. Phylogenet. Evol.">
        <title>Genome-scale phylogeny and comparative genomics of the fungal order Sordariales.</title>
        <authorList>
            <person name="Hensen N."/>
            <person name="Bonometti L."/>
            <person name="Westerberg I."/>
            <person name="Brannstrom I.O."/>
            <person name="Guillou S."/>
            <person name="Cros-Aarteil S."/>
            <person name="Calhoun S."/>
            <person name="Haridas S."/>
            <person name="Kuo A."/>
            <person name="Mondo S."/>
            <person name="Pangilinan J."/>
            <person name="Riley R."/>
            <person name="LaButti K."/>
            <person name="Andreopoulos B."/>
            <person name="Lipzen A."/>
            <person name="Chen C."/>
            <person name="Yan M."/>
            <person name="Daum C."/>
            <person name="Ng V."/>
            <person name="Clum A."/>
            <person name="Steindorff A."/>
            <person name="Ohm R.A."/>
            <person name="Martin F."/>
            <person name="Silar P."/>
            <person name="Natvig D.O."/>
            <person name="Lalanne C."/>
            <person name="Gautier V."/>
            <person name="Ament-Velasquez S.L."/>
            <person name="Kruys A."/>
            <person name="Hutchinson M.I."/>
            <person name="Powell A.J."/>
            <person name="Barry K."/>
            <person name="Miller A.N."/>
            <person name="Grigoriev I.V."/>
            <person name="Debuchy R."/>
            <person name="Gladieux P."/>
            <person name="Hiltunen Thoren M."/>
            <person name="Johannesson H."/>
        </authorList>
    </citation>
    <scope>NUCLEOTIDE SEQUENCE</scope>
    <source>
        <strain evidence="1">CBS 508.74</strain>
    </source>
</reference>
<accession>A0AAN6QIQ5</accession>
<dbReference type="RefSeq" id="XP_064666535.1">
    <property type="nucleotide sequence ID" value="XM_064809406.1"/>
</dbReference>
<comment type="caution">
    <text evidence="1">The sequence shown here is derived from an EMBL/GenBank/DDBJ whole genome shotgun (WGS) entry which is preliminary data.</text>
</comment>
<name>A0AAN6QIQ5_9PEZI</name>
<dbReference type="Proteomes" id="UP001302812">
    <property type="component" value="Unassembled WGS sequence"/>
</dbReference>